<feature type="transmembrane region" description="Helical" evidence="1">
    <location>
        <begin position="378"/>
        <end position="400"/>
    </location>
</feature>
<dbReference type="PANTHER" id="PTHR32063">
    <property type="match status" value="1"/>
</dbReference>
<feature type="non-terminal residue" evidence="2">
    <location>
        <position position="1"/>
    </location>
</feature>
<sequence length="515" mass="55538">PAGFLFDRGWGWMEASYPRLLGSALAHRGLTLGIAFVLAAGAVLIFPRLGTDLVPQVSQGEFTFDLELPPGSTLRQTENAVAKVEATLKDDPRVNIFFTRIGESPDAGDASQNRRENLAQLNVGIADPGNVEQEHAVIEKIRGALADTGFRQTFRRPTLFSFKTPVEVHVYGFDLAELQAYTNLLASELAAVPGLKDVRTNLEDGSPEVQIAFDRERMASFNLDIESVAQTLRNKIRGDVATRLKERDRQLDILVRTAQASNLDVSQVRNLVVSQVEGVPIPLSSVASVDLGRGPSEITHLDQHRATVVSANLDRRDLGGVTADIRRVLRETPPPPSLAVALGGQNDEVSTSFRSLMLALALAAFMVYMVMASQFESFLHPLVIMLTVPLGLVGVVYALLLTGTSISVVVLIGVVMLTGIVVNNAIVLVDFINQRRREGLGKLEAILDAGQARLRPIFMTTSTTVLGLLPMALGIGEGAEIRAPMAVAVIGGLTFATLLTLVVIPVVYATVDRRA</sequence>
<keyword evidence="1" id="KW-0472">Membrane</keyword>
<feature type="transmembrane region" description="Helical" evidence="1">
    <location>
        <begin position="406"/>
        <end position="433"/>
    </location>
</feature>
<feature type="transmembrane region" description="Helical" evidence="1">
    <location>
        <begin position="454"/>
        <end position="473"/>
    </location>
</feature>
<reference evidence="2" key="1">
    <citation type="submission" date="2020-04" db="EMBL/GenBank/DDBJ databases">
        <authorList>
            <person name="Zhang T."/>
        </authorList>
    </citation>
    <scope>NUCLEOTIDE SEQUENCE</scope>
    <source>
        <strain evidence="2">HKST-UBA01</strain>
    </source>
</reference>
<dbReference type="PANTHER" id="PTHR32063:SF0">
    <property type="entry name" value="SWARMING MOTILITY PROTEIN SWRC"/>
    <property type="match status" value="1"/>
</dbReference>
<feature type="transmembrane region" description="Helical" evidence="1">
    <location>
        <begin position="485"/>
        <end position="511"/>
    </location>
</feature>
<evidence type="ECO:0000313" key="3">
    <source>
        <dbReference type="Proteomes" id="UP000697710"/>
    </source>
</evidence>
<keyword evidence="1" id="KW-1133">Transmembrane helix</keyword>
<dbReference type="Gene3D" id="1.20.1640.10">
    <property type="entry name" value="Multidrug efflux transporter AcrB transmembrane domain"/>
    <property type="match status" value="1"/>
</dbReference>
<dbReference type="SUPFAM" id="SSF82693">
    <property type="entry name" value="Multidrug efflux transporter AcrB pore domain, PN1, PN2, PC1 and PC2 subdomains"/>
    <property type="match status" value="1"/>
</dbReference>
<organism evidence="2 3">
    <name type="scientific">Eiseniibacteriota bacterium</name>
    <dbReference type="NCBI Taxonomy" id="2212470"/>
    <lineage>
        <taxon>Bacteria</taxon>
        <taxon>Candidatus Eiseniibacteriota</taxon>
    </lineage>
</organism>
<dbReference type="Proteomes" id="UP000697710">
    <property type="component" value="Unassembled WGS sequence"/>
</dbReference>
<dbReference type="SUPFAM" id="SSF82714">
    <property type="entry name" value="Multidrug efflux transporter AcrB TolC docking domain, DN and DC subdomains"/>
    <property type="match status" value="1"/>
</dbReference>
<dbReference type="AlphaFoldDB" id="A0A956RS10"/>
<dbReference type="PRINTS" id="PR00702">
    <property type="entry name" value="ACRIFLAVINRP"/>
</dbReference>
<dbReference type="Pfam" id="PF00873">
    <property type="entry name" value="ACR_tran"/>
    <property type="match status" value="1"/>
</dbReference>
<dbReference type="Gene3D" id="3.30.70.1440">
    <property type="entry name" value="Multidrug efflux transporter AcrB pore domain"/>
    <property type="match status" value="1"/>
</dbReference>
<proteinExistence type="predicted"/>
<keyword evidence="1" id="KW-0812">Transmembrane</keyword>
<dbReference type="InterPro" id="IPR027463">
    <property type="entry name" value="AcrB_DN_DC_subdom"/>
</dbReference>
<reference evidence="2" key="2">
    <citation type="journal article" date="2021" name="Microbiome">
        <title>Successional dynamics and alternative stable states in a saline activated sludge microbial community over 9 years.</title>
        <authorList>
            <person name="Wang Y."/>
            <person name="Ye J."/>
            <person name="Ju F."/>
            <person name="Liu L."/>
            <person name="Boyd J.A."/>
            <person name="Deng Y."/>
            <person name="Parks D.H."/>
            <person name="Jiang X."/>
            <person name="Yin X."/>
            <person name="Woodcroft B.J."/>
            <person name="Tyson G.W."/>
            <person name="Hugenholtz P."/>
            <person name="Polz M.F."/>
            <person name="Zhang T."/>
        </authorList>
    </citation>
    <scope>NUCLEOTIDE SEQUENCE</scope>
    <source>
        <strain evidence="2">HKST-UBA01</strain>
    </source>
</reference>
<accession>A0A956RS10</accession>
<feature type="transmembrane region" description="Helical" evidence="1">
    <location>
        <begin position="353"/>
        <end position="371"/>
    </location>
</feature>
<dbReference type="GO" id="GO:0042910">
    <property type="term" value="F:xenobiotic transmembrane transporter activity"/>
    <property type="evidence" value="ECO:0007669"/>
    <property type="project" value="TreeGrafter"/>
</dbReference>
<dbReference type="EMBL" id="JAGQHR010001008">
    <property type="protein sequence ID" value="MCA9730137.1"/>
    <property type="molecule type" value="Genomic_DNA"/>
</dbReference>
<evidence type="ECO:0000256" key="1">
    <source>
        <dbReference type="SAM" id="Phobius"/>
    </source>
</evidence>
<dbReference type="SUPFAM" id="SSF82866">
    <property type="entry name" value="Multidrug efflux transporter AcrB transmembrane domain"/>
    <property type="match status" value="1"/>
</dbReference>
<dbReference type="Gene3D" id="3.30.2090.10">
    <property type="entry name" value="Multidrug efflux transporter AcrB TolC docking domain, DN and DC subdomains"/>
    <property type="match status" value="1"/>
</dbReference>
<evidence type="ECO:0000313" key="2">
    <source>
        <dbReference type="EMBL" id="MCA9730137.1"/>
    </source>
</evidence>
<gene>
    <name evidence="2" type="ORF">KC729_20805</name>
</gene>
<comment type="caution">
    <text evidence="2">The sequence shown here is derived from an EMBL/GenBank/DDBJ whole genome shotgun (WGS) entry which is preliminary data.</text>
</comment>
<feature type="transmembrane region" description="Helical" evidence="1">
    <location>
        <begin position="29"/>
        <end position="49"/>
    </location>
</feature>
<name>A0A956RS10_UNCEI</name>
<dbReference type="Gene3D" id="3.30.70.1430">
    <property type="entry name" value="Multidrug efflux transporter AcrB pore domain"/>
    <property type="match status" value="1"/>
</dbReference>
<dbReference type="InterPro" id="IPR001036">
    <property type="entry name" value="Acrflvin-R"/>
</dbReference>
<protein>
    <submittedName>
        <fullName evidence="2">Efflux RND transporter permease subunit</fullName>
    </submittedName>
</protein>
<dbReference type="GO" id="GO:0005886">
    <property type="term" value="C:plasma membrane"/>
    <property type="evidence" value="ECO:0007669"/>
    <property type="project" value="TreeGrafter"/>
</dbReference>